<evidence type="ECO:0000256" key="1">
    <source>
        <dbReference type="ARBA" id="ARBA00009092"/>
    </source>
</evidence>
<dbReference type="InterPro" id="IPR001144">
    <property type="entry name" value="Enterotoxin_A"/>
</dbReference>
<feature type="region of interest" description="Disordered" evidence="7">
    <location>
        <begin position="1"/>
        <end position="56"/>
    </location>
</feature>
<dbReference type="GO" id="GO:0090729">
    <property type="term" value="F:toxin activity"/>
    <property type="evidence" value="ECO:0007669"/>
    <property type="project" value="UniProtKB-KW"/>
</dbReference>
<feature type="compositionally biased region" description="Polar residues" evidence="7">
    <location>
        <begin position="20"/>
        <end position="29"/>
    </location>
</feature>
<dbReference type="Proteomes" id="UP000283709">
    <property type="component" value="Unassembled WGS sequence"/>
</dbReference>
<evidence type="ECO:0000256" key="2">
    <source>
        <dbReference type="ARBA" id="ARBA00022656"/>
    </source>
</evidence>
<gene>
    <name evidence="8" type="ORF">BCY88_06625</name>
</gene>
<keyword evidence="6" id="KW-1015">Disulfide bond</keyword>
<sequence length="1011" mass="109666">MRTEANGENVLARLAEDGPDSQSTQNFARSASPRPPAGVLPAEPLPAQDPKAASPGALKLLSRFGGEHAAAFGSPDREQAARPFSELASRTLPQREAIDAAPNITRRESAMPLPTNERIRQAASGTSSRTPRSPTPPPTDSHTLPRGATSTQFYGLTIHLRPSLAPANPTPEQAIRFGVADTLYRPASASSGVTSSYLHQEDMENNPRVQAVAQGRRIESGCLGCTLQVMRGAATSTRQANLFDAANAVGKAYAKGGTSRTALLASIRNLQGNGQWSGETRELPGYIRHPGRSGLRSGEELVSDLEDHFATPYNPQGERMGHPNTFALVGLSLGNAPAGTFSVDAPAHALSVQRMHANGDYRNDTYTLYDPSQGAFRYANFGQLTYALSHYFDAAYPGLGGFTSASTSYYAMQNVRQHALGNQRLGDVGGSYGMPALPLPLPANSGAANYLPPHIPVPTLTPPRADLPPLPSFDQPGPSGYQPPPRDEFKRSTDDQHALQPMALYRPSSVTPDDLRKLGGFDTEHTPVGQINLDLHDFDMAANPGLIDGSGYLGTFRKLETAQQNPALANSKDGYIYAVAPAPNMVDVAPTLGANARNADRGEVAAMGRIDYTQIRGWQKIENGKPGAFTPNPDYRWDVYDQTRIAGAQPQLSRFTSNDTNWADAAHRPFVTARTDDGKTVYSPRQDPDLAHASFYNHALEKIAYLNDRQSEGRDYRGPVKLVSHDGAYGTLQGNLYLVPGQHPTPGSTGGSDVTVVNNDHQPGIHTFSMDGDGRFHTRIFGKEAVLRVGGDGYLYLGKVPSDPQNTNGVFRYDNNNRLIHVEDGKVLTYSHAGYAYVSSGDYRSNYSIWKLTDADNNKSYRPPQSIHEYRDRTAGSARTQFDFDRDPDSALPSGVTRFTTSLPGAPSGYDSANGFLRGSAADQQAAADWLNGHTSALLLKDGFYVTATNEHTLDIRNLQGDTVRTLHLDAGSNDDRSDIGSDYSVPDQTWIHLQQEHERYMRFEELNKTS</sequence>
<evidence type="ECO:0000313" key="8">
    <source>
        <dbReference type="EMBL" id="RKF43641.1"/>
    </source>
</evidence>
<organism evidence="8 9">
    <name type="scientific">Paraburkholderia fungorum</name>
    <dbReference type="NCBI Taxonomy" id="134537"/>
    <lineage>
        <taxon>Bacteria</taxon>
        <taxon>Pseudomonadati</taxon>
        <taxon>Pseudomonadota</taxon>
        <taxon>Betaproteobacteria</taxon>
        <taxon>Burkholderiales</taxon>
        <taxon>Burkholderiaceae</taxon>
        <taxon>Paraburkholderia</taxon>
    </lineage>
</organism>
<accession>A0A420GER6</accession>
<keyword evidence="3" id="KW-0732">Signal</keyword>
<keyword evidence="2" id="KW-0800">Toxin</keyword>
<comment type="similarity">
    <text evidence="1">Belongs to the enterotoxin A family.</text>
</comment>
<dbReference type="EMBL" id="MCAS01000023">
    <property type="protein sequence ID" value="RKF43641.1"/>
    <property type="molecule type" value="Genomic_DNA"/>
</dbReference>
<reference evidence="8 9" key="1">
    <citation type="submission" date="2016-07" db="EMBL/GenBank/DDBJ databases">
        <title>Genome analysis of Burkholderia fungorum ES3-20.</title>
        <authorList>
            <person name="Xu D."/>
            <person name="Yao R."/>
            <person name="Zheng S."/>
        </authorList>
    </citation>
    <scope>NUCLEOTIDE SEQUENCE [LARGE SCALE GENOMIC DNA]</scope>
    <source>
        <strain evidence="8 9">ES3-20</strain>
    </source>
</reference>
<feature type="region of interest" description="Disordered" evidence="7">
    <location>
        <begin position="459"/>
        <end position="495"/>
    </location>
</feature>
<evidence type="ECO:0000313" key="9">
    <source>
        <dbReference type="Proteomes" id="UP000283709"/>
    </source>
</evidence>
<feature type="compositionally biased region" description="Basic and acidic residues" evidence="7">
    <location>
        <begin position="485"/>
        <end position="495"/>
    </location>
</feature>
<evidence type="ECO:0000256" key="3">
    <source>
        <dbReference type="ARBA" id="ARBA00022729"/>
    </source>
</evidence>
<proteinExistence type="inferred from homology"/>
<dbReference type="SUPFAM" id="SSF56399">
    <property type="entry name" value="ADP-ribosylation"/>
    <property type="match status" value="1"/>
</dbReference>
<evidence type="ECO:0008006" key="10">
    <source>
        <dbReference type="Google" id="ProtNLM"/>
    </source>
</evidence>
<feature type="region of interest" description="Disordered" evidence="7">
    <location>
        <begin position="69"/>
        <end position="148"/>
    </location>
</feature>
<comment type="caution">
    <text evidence="8">The sequence shown here is derived from an EMBL/GenBank/DDBJ whole genome shotgun (WGS) entry which is preliminary data.</text>
</comment>
<dbReference type="OrthoDB" id="8998393at2"/>
<keyword evidence="4" id="KW-0260">Enterotoxin</keyword>
<evidence type="ECO:0000256" key="4">
    <source>
        <dbReference type="ARBA" id="ARBA00022861"/>
    </source>
</evidence>
<feature type="compositionally biased region" description="Pro residues" evidence="7">
    <location>
        <begin position="459"/>
        <end position="471"/>
    </location>
</feature>
<evidence type="ECO:0000256" key="6">
    <source>
        <dbReference type="ARBA" id="ARBA00023157"/>
    </source>
</evidence>
<dbReference type="Gene3D" id="3.90.210.10">
    <property type="entry name" value="Heat-Labile Enterotoxin, subunit A"/>
    <property type="match status" value="1"/>
</dbReference>
<keyword evidence="5" id="KW-0843">Virulence</keyword>
<dbReference type="GO" id="GO:0005615">
    <property type="term" value="C:extracellular space"/>
    <property type="evidence" value="ECO:0007669"/>
    <property type="project" value="InterPro"/>
</dbReference>
<name>A0A420GER6_9BURK</name>
<dbReference type="Pfam" id="PF01375">
    <property type="entry name" value="Enterotoxin_a"/>
    <property type="match status" value="1"/>
</dbReference>
<evidence type="ECO:0000256" key="7">
    <source>
        <dbReference type="SAM" id="MobiDB-lite"/>
    </source>
</evidence>
<evidence type="ECO:0000256" key="5">
    <source>
        <dbReference type="ARBA" id="ARBA00023026"/>
    </source>
</evidence>
<dbReference type="RefSeq" id="WP_120346357.1">
    <property type="nucleotide sequence ID" value="NZ_MCAS01000023.1"/>
</dbReference>
<protein>
    <recommendedName>
        <fullName evidence="10">Heat-labile enterotoxin alpha chain</fullName>
    </recommendedName>
</protein>
<dbReference type="AlphaFoldDB" id="A0A420GER6"/>